<accession>A0A8J3AC73</accession>
<reference evidence="2" key="1">
    <citation type="journal article" date="2014" name="Int. J. Syst. Evol. Microbiol.">
        <title>Complete genome sequence of Corynebacterium casei LMG S-19264T (=DSM 44701T), isolated from a smear-ripened cheese.</title>
        <authorList>
            <consortium name="US DOE Joint Genome Institute (JGI-PGF)"/>
            <person name="Walter F."/>
            <person name="Albersmeier A."/>
            <person name="Kalinowski J."/>
            <person name="Ruckert C."/>
        </authorList>
    </citation>
    <scope>NUCLEOTIDE SEQUENCE</scope>
    <source>
        <strain evidence="2">CGMCC 1.14988</strain>
    </source>
</reference>
<name>A0A8J3AC73_9ACTN</name>
<keyword evidence="3" id="KW-1185">Reference proteome</keyword>
<dbReference type="InterPro" id="IPR050471">
    <property type="entry name" value="AB_hydrolase"/>
</dbReference>
<dbReference type="GO" id="GO:0003824">
    <property type="term" value="F:catalytic activity"/>
    <property type="evidence" value="ECO:0007669"/>
    <property type="project" value="UniProtKB-ARBA"/>
</dbReference>
<evidence type="ECO:0000313" key="2">
    <source>
        <dbReference type="EMBL" id="GGI08330.1"/>
    </source>
</evidence>
<dbReference type="Gene3D" id="3.40.50.1820">
    <property type="entry name" value="alpha/beta hydrolase"/>
    <property type="match status" value="1"/>
</dbReference>
<dbReference type="OrthoDB" id="3396704at2"/>
<reference evidence="2" key="2">
    <citation type="submission" date="2020-09" db="EMBL/GenBank/DDBJ databases">
        <authorList>
            <person name="Sun Q."/>
            <person name="Zhou Y."/>
        </authorList>
    </citation>
    <scope>NUCLEOTIDE SEQUENCE</scope>
    <source>
        <strain evidence="2">CGMCC 1.14988</strain>
    </source>
</reference>
<dbReference type="Proteomes" id="UP000650511">
    <property type="component" value="Unassembled WGS sequence"/>
</dbReference>
<dbReference type="PANTHER" id="PTHR43433">
    <property type="entry name" value="HYDROLASE, ALPHA/BETA FOLD FAMILY PROTEIN"/>
    <property type="match status" value="1"/>
</dbReference>
<dbReference type="SUPFAM" id="SSF53474">
    <property type="entry name" value="alpha/beta-Hydrolases"/>
    <property type="match status" value="1"/>
</dbReference>
<feature type="domain" description="AB hydrolase-1" evidence="1">
    <location>
        <begin position="70"/>
        <end position="251"/>
    </location>
</feature>
<dbReference type="InterPro" id="IPR000073">
    <property type="entry name" value="AB_hydrolase_1"/>
</dbReference>
<comment type="caution">
    <text evidence="2">The sequence shown here is derived from an EMBL/GenBank/DDBJ whole genome shotgun (WGS) entry which is preliminary data.</text>
</comment>
<dbReference type="RefSeq" id="WP_130650109.1">
    <property type="nucleotide sequence ID" value="NZ_BMHA01000011.1"/>
</dbReference>
<gene>
    <name evidence="2" type="ORF">GCM10011354_28550</name>
</gene>
<dbReference type="AlphaFoldDB" id="A0A8J3AC73"/>
<sequence>MQRLRWVDAEGRRLPVLVGGDPAAPPAVLVPGLSDGLTPVSLPATQALLREVPLPLRHFFAIAVSYGDRQSDEPPPSTADLADEVAGALEQLSDRPAWLLAHSMGAMVAQHLAATRPDLVAGLVLSATTGVADERLRTVLTEWQDAVVARDWTGFARAALDASYTGREHARRQVLLRAAPPPGHPDDRIARHVALTAAALHHDAREVLGDIARPTLVLSGEHDPLCPPDAGRTLAAAIPGARFAVLDGLAHGFPEQAPRRFAGHVLDFLAAAGAPGIGSAPSSAAPR</sequence>
<evidence type="ECO:0000259" key="1">
    <source>
        <dbReference type="Pfam" id="PF00561"/>
    </source>
</evidence>
<dbReference type="Pfam" id="PF00561">
    <property type="entry name" value="Abhydrolase_1"/>
    <property type="match status" value="1"/>
</dbReference>
<dbReference type="EMBL" id="BMHA01000011">
    <property type="protein sequence ID" value="GGI08330.1"/>
    <property type="molecule type" value="Genomic_DNA"/>
</dbReference>
<dbReference type="PANTHER" id="PTHR43433:SF5">
    <property type="entry name" value="AB HYDROLASE-1 DOMAIN-CONTAINING PROTEIN"/>
    <property type="match status" value="1"/>
</dbReference>
<evidence type="ECO:0000313" key="3">
    <source>
        <dbReference type="Proteomes" id="UP000650511"/>
    </source>
</evidence>
<dbReference type="InterPro" id="IPR029058">
    <property type="entry name" value="AB_hydrolase_fold"/>
</dbReference>
<protein>
    <recommendedName>
        <fullName evidence="1">AB hydrolase-1 domain-containing protein</fullName>
    </recommendedName>
</protein>
<organism evidence="2 3">
    <name type="scientific">Egicoccus halophilus</name>
    <dbReference type="NCBI Taxonomy" id="1670830"/>
    <lineage>
        <taxon>Bacteria</taxon>
        <taxon>Bacillati</taxon>
        <taxon>Actinomycetota</taxon>
        <taxon>Nitriliruptoria</taxon>
        <taxon>Egicoccales</taxon>
        <taxon>Egicoccaceae</taxon>
        <taxon>Egicoccus</taxon>
    </lineage>
</organism>
<proteinExistence type="predicted"/>